<organism evidence="1 2">
    <name type="scientific">Pseudoalteromonas peptidolytica F12-50-A1</name>
    <dbReference type="NCBI Taxonomy" id="1315280"/>
    <lineage>
        <taxon>Bacteria</taxon>
        <taxon>Pseudomonadati</taxon>
        <taxon>Pseudomonadota</taxon>
        <taxon>Gammaproteobacteria</taxon>
        <taxon>Alteromonadales</taxon>
        <taxon>Pseudoalteromonadaceae</taxon>
        <taxon>Pseudoalteromonas</taxon>
    </lineage>
</organism>
<dbReference type="RefSeq" id="WP_128732353.1">
    <property type="nucleotide sequence ID" value="NZ_AQHF01000024.1"/>
</dbReference>
<sequence length="63" mass="7031">MKLKFNKKSIKELSVTGTMSKKMTPMVAGGNDLGMTDGACNSDQICWTFRNGQANCQIWNDER</sequence>
<comment type="caution">
    <text evidence="1">The sequence shown here is derived from an EMBL/GenBank/DDBJ whole genome shotgun (WGS) entry which is preliminary data.</text>
</comment>
<evidence type="ECO:0000313" key="1">
    <source>
        <dbReference type="EMBL" id="MBE0346935.1"/>
    </source>
</evidence>
<reference evidence="1 2" key="1">
    <citation type="submission" date="2015-06" db="EMBL/GenBank/DDBJ databases">
        <title>Genome sequence of Pseudoalteromonas peptidolytica.</title>
        <authorList>
            <person name="Xie B.-B."/>
            <person name="Rong J.-C."/>
            <person name="Qin Q.-L."/>
            <person name="Zhang Y.-Z."/>
        </authorList>
    </citation>
    <scope>NUCLEOTIDE SEQUENCE [LARGE SCALE GENOMIC DNA]</scope>
    <source>
        <strain evidence="1 2">F12-50-A1</strain>
    </source>
</reference>
<dbReference type="AlphaFoldDB" id="A0A8I0T4G3"/>
<evidence type="ECO:0000313" key="2">
    <source>
        <dbReference type="Proteomes" id="UP000660708"/>
    </source>
</evidence>
<name>A0A8I0T4G3_9GAMM</name>
<proteinExistence type="predicted"/>
<dbReference type="Proteomes" id="UP000660708">
    <property type="component" value="Unassembled WGS sequence"/>
</dbReference>
<keyword evidence="2" id="KW-1185">Reference proteome</keyword>
<accession>A0A8I0T4G3</accession>
<protein>
    <submittedName>
        <fullName evidence="1">Uncharacterized protein</fullName>
    </submittedName>
</protein>
<dbReference type="EMBL" id="AQHF01000024">
    <property type="protein sequence ID" value="MBE0346935.1"/>
    <property type="molecule type" value="Genomic_DNA"/>
</dbReference>
<gene>
    <name evidence="1" type="ORF">PPEP_a3077</name>
</gene>